<keyword evidence="1" id="KW-0812">Transmembrane</keyword>
<dbReference type="Proteomes" id="UP000219452">
    <property type="component" value="Unassembled WGS sequence"/>
</dbReference>
<feature type="transmembrane region" description="Helical" evidence="1">
    <location>
        <begin position="91"/>
        <end position="114"/>
    </location>
</feature>
<feature type="transmembrane region" description="Helical" evidence="1">
    <location>
        <begin position="191"/>
        <end position="214"/>
    </location>
</feature>
<evidence type="ECO:0000313" key="2">
    <source>
        <dbReference type="EMBL" id="SOD89782.1"/>
    </source>
</evidence>
<feature type="transmembrane region" description="Helical" evidence="1">
    <location>
        <begin position="120"/>
        <end position="139"/>
    </location>
</feature>
<dbReference type="OrthoDB" id="949461at2"/>
<dbReference type="AlphaFoldDB" id="A0A286G2T9"/>
<keyword evidence="1" id="KW-1133">Transmembrane helix</keyword>
<dbReference type="RefSeq" id="WP_097126765.1">
    <property type="nucleotide sequence ID" value="NZ_OCNH01000002.1"/>
</dbReference>
<reference evidence="3" key="1">
    <citation type="submission" date="2017-09" db="EMBL/GenBank/DDBJ databases">
        <authorList>
            <person name="Varghese N."/>
            <person name="Submissions S."/>
        </authorList>
    </citation>
    <scope>NUCLEOTIDE SEQUENCE [LARGE SCALE GENOMIC DNA]</scope>
    <source>
        <strain evidence="3">DSM 29961</strain>
    </source>
</reference>
<evidence type="ECO:0000256" key="1">
    <source>
        <dbReference type="SAM" id="Phobius"/>
    </source>
</evidence>
<keyword evidence="3" id="KW-1185">Reference proteome</keyword>
<protein>
    <submittedName>
        <fullName evidence="2">Uncharacterized protein</fullName>
    </submittedName>
</protein>
<accession>A0A286G2T9</accession>
<dbReference type="EMBL" id="OCNH01000002">
    <property type="protein sequence ID" value="SOD89782.1"/>
    <property type="molecule type" value="Genomic_DNA"/>
</dbReference>
<evidence type="ECO:0000313" key="3">
    <source>
        <dbReference type="Proteomes" id="UP000219452"/>
    </source>
</evidence>
<name>A0A286G2T9_9BACT</name>
<organism evidence="2 3">
    <name type="scientific">Spirosoma fluviale</name>
    <dbReference type="NCBI Taxonomy" id="1597977"/>
    <lineage>
        <taxon>Bacteria</taxon>
        <taxon>Pseudomonadati</taxon>
        <taxon>Bacteroidota</taxon>
        <taxon>Cytophagia</taxon>
        <taxon>Cytophagales</taxon>
        <taxon>Cytophagaceae</taxon>
        <taxon>Spirosoma</taxon>
    </lineage>
</organism>
<feature type="transmembrane region" description="Helical" evidence="1">
    <location>
        <begin position="151"/>
        <end position="171"/>
    </location>
</feature>
<gene>
    <name evidence="2" type="ORF">SAMN06269250_3189</name>
</gene>
<sequence length="223" mass="25577">MALTPFQLKYLRFDLIGLGDIKYDDVVDELLDHYASLTEQKMANGLAFEEASKQAWADLGAEKGVQNIQASFVKAIKQQIKTQHITILKSYFRWPTLLTTVLVGLLAYVVVPLIPVKELILYTFFISLIPYLFILRGFYYGFHQQTDTGKLVWEYMFHKGGLAVTFIQLGMSLPNGFLENAPESTRTFLQTYPTVSVLICLLVLLYTASFIQLFQHQYKHKFV</sequence>
<keyword evidence="1" id="KW-0472">Membrane</keyword>
<proteinExistence type="predicted"/>